<dbReference type="InterPro" id="IPR035979">
    <property type="entry name" value="RBD_domain_sf"/>
</dbReference>
<feature type="domain" description="RRM" evidence="2">
    <location>
        <begin position="57"/>
        <end position="100"/>
    </location>
</feature>
<dbReference type="Gene3D" id="3.30.70.330">
    <property type="match status" value="1"/>
</dbReference>
<dbReference type="EMBL" id="JABANM010005991">
    <property type="protein sequence ID" value="KAF4746649.1"/>
    <property type="molecule type" value="Genomic_DNA"/>
</dbReference>
<name>A0A7J6TMU8_PEROL</name>
<feature type="non-terminal residue" evidence="3">
    <location>
        <position position="1"/>
    </location>
</feature>
<gene>
    <name evidence="3" type="ORF">FOZ62_018188</name>
</gene>
<dbReference type="PROSITE" id="PS50102">
    <property type="entry name" value="RRM"/>
    <property type="match status" value="1"/>
</dbReference>
<dbReference type="InterPro" id="IPR050441">
    <property type="entry name" value="RBM"/>
</dbReference>
<dbReference type="InterPro" id="IPR012677">
    <property type="entry name" value="Nucleotide-bd_a/b_plait_sf"/>
</dbReference>
<dbReference type="AlphaFoldDB" id="A0A7J6TMU8"/>
<dbReference type="Pfam" id="PF00076">
    <property type="entry name" value="RRM_1"/>
    <property type="match status" value="1"/>
</dbReference>
<evidence type="ECO:0000259" key="2">
    <source>
        <dbReference type="PROSITE" id="PS50102"/>
    </source>
</evidence>
<accession>A0A7J6TMU8</accession>
<organism evidence="3 4">
    <name type="scientific">Perkinsus olseni</name>
    <name type="common">Perkinsus atlanticus</name>
    <dbReference type="NCBI Taxonomy" id="32597"/>
    <lineage>
        <taxon>Eukaryota</taxon>
        <taxon>Sar</taxon>
        <taxon>Alveolata</taxon>
        <taxon>Perkinsozoa</taxon>
        <taxon>Perkinsea</taxon>
        <taxon>Perkinsida</taxon>
        <taxon>Perkinsidae</taxon>
        <taxon>Perkinsus</taxon>
    </lineage>
</organism>
<protein>
    <recommendedName>
        <fullName evidence="2">RRM domain-containing protein</fullName>
    </recommendedName>
</protein>
<evidence type="ECO:0000313" key="4">
    <source>
        <dbReference type="Proteomes" id="UP000574390"/>
    </source>
</evidence>
<reference evidence="3 4" key="1">
    <citation type="submission" date="2020-04" db="EMBL/GenBank/DDBJ databases">
        <title>Perkinsus olseni comparative genomics.</title>
        <authorList>
            <person name="Bogema D.R."/>
        </authorList>
    </citation>
    <scope>NUCLEOTIDE SEQUENCE [LARGE SCALE GENOMIC DNA]</scope>
    <source>
        <strain evidence="3">ATCC PRA-205</strain>
    </source>
</reference>
<proteinExistence type="predicted"/>
<dbReference type="SUPFAM" id="SSF54928">
    <property type="entry name" value="RNA-binding domain, RBD"/>
    <property type="match status" value="1"/>
</dbReference>
<keyword evidence="1" id="KW-0694">RNA-binding</keyword>
<evidence type="ECO:0000313" key="3">
    <source>
        <dbReference type="EMBL" id="KAF4746649.1"/>
    </source>
</evidence>
<evidence type="ECO:0000256" key="1">
    <source>
        <dbReference type="PROSITE-ProRule" id="PRU00176"/>
    </source>
</evidence>
<comment type="caution">
    <text evidence="3">The sequence shown here is derived from an EMBL/GenBank/DDBJ whole genome shotgun (WGS) entry which is preliminary data.</text>
</comment>
<dbReference type="Proteomes" id="UP000574390">
    <property type="component" value="Unassembled WGS sequence"/>
</dbReference>
<dbReference type="InterPro" id="IPR000504">
    <property type="entry name" value="RRM_dom"/>
</dbReference>
<sequence>MSTCLSSMLLVGSYWAFNKFPTAVLAGCVGLLQPSPREIPPSVYMVNVPQSLGGGPVKLFVRGLSKSLTSDDVLRIFQEYGGIEEVFIMKDRETHESRGG</sequence>
<dbReference type="GO" id="GO:0003723">
    <property type="term" value="F:RNA binding"/>
    <property type="evidence" value="ECO:0007669"/>
    <property type="project" value="UniProtKB-UniRule"/>
</dbReference>
<dbReference type="PANTHER" id="PTHR48034">
    <property type="entry name" value="TRANSFORMER-2 SEX-DETERMINING PROTEIN-RELATED"/>
    <property type="match status" value="1"/>
</dbReference>